<feature type="domain" description="4Fe-4S ferredoxin-type" evidence="9">
    <location>
        <begin position="178"/>
        <end position="208"/>
    </location>
</feature>
<proteinExistence type="predicted"/>
<dbReference type="PANTHER" id="PTHR30002:SF4">
    <property type="entry name" value="EPOXYQUEUOSINE REDUCTASE"/>
    <property type="match status" value="1"/>
</dbReference>
<evidence type="ECO:0000256" key="5">
    <source>
        <dbReference type="ARBA" id="ARBA00022785"/>
    </source>
</evidence>
<evidence type="ECO:0000256" key="8">
    <source>
        <dbReference type="ARBA" id="ARBA00023014"/>
    </source>
</evidence>
<comment type="caution">
    <text evidence="10">The sequence shown here is derived from an EMBL/GenBank/DDBJ whole genome shotgun (WGS) entry which is preliminary data.</text>
</comment>
<protein>
    <submittedName>
        <fullName evidence="10">Epoxyqueuosine reductase</fullName>
        <ecNumber evidence="10">1.17.99.6</ecNumber>
    </submittedName>
</protein>
<evidence type="ECO:0000256" key="1">
    <source>
        <dbReference type="ARBA" id="ARBA00022485"/>
    </source>
</evidence>
<gene>
    <name evidence="10" type="ORF">ABIA69_004658</name>
</gene>
<name>A0ABV2PR68_9BACI</name>
<keyword evidence="1" id="KW-0004">4Fe-4S</keyword>
<dbReference type="InterPro" id="IPR017896">
    <property type="entry name" value="4Fe4S_Fe-S-bd"/>
</dbReference>
<evidence type="ECO:0000256" key="7">
    <source>
        <dbReference type="ARBA" id="ARBA00023004"/>
    </source>
</evidence>
<keyword evidence="11" id="KW-1185">Reference proteome</keyword>
<accession>A0ABV2PR68</accession>
<dbReference type="Gene3D" id="3.30.70.20">
    <property type="match status" value="1"/>
</dbReference>
<keyword evidence="6 10" id="KW-0560">Oxidoreductase</keyword>
<dbReference type="PROSITE" id="PS00198">
    <property type="entry name" value="4FE4S_FER_1"/>
    <property type="match status" value="1"/>
</dbReference>
<keyword evidence="2" id="KW-0963">Cytoplasm</keyword>
<keyword evidence="5" id="KW-0671">Queuosine biosynthesis</keyword>
<evidence type="ECO:0000256" key="2">
    <source>
        <dbReference type="ARBA" id="ARBA00022490"/>
    </source>
</evidence>
<keyword evidence="8" id="KW-0411">Iron-sulfur</keyword>
<dbReference type="Gene3D" id="1.25.10.10">
    <property type="entry name" value="Leucine-rich Repeat Variant"/>
    <property type="match status" value="1"/>
</dbReference>
<dbReference type="SUPFAM" id="SSF54862">
    <property type="entry name" value="4Fe-4S ferredoxins"/>
    <property type="match status" value="1"/>
</dbReference>
<keyword evidence="4" id="KW-0479">Metal-binding</keyword>
<evidence type="ECO:0000313" key="11">
    <source>
        <dbReference type="Proteomes" id="UP001549363"/>
    </source>
</evidence>
<dbReference type="InterPro" id="IPR017900">
    <property type="entry name" value="4Fe4S_Fe_S_CS"/>
</dbReference>
<keyword evidence="7" id="KW-0408">Iron</keyword>
<dbReference type="NCBIfam" id="TIGR00276">
    <property type="entry name" value="tRNA epoxyqueuosine(34) reductase QueG"/>
    <property type="match status" value="1"/>
</dbReference>
<dbReference type="Pfam" id="PF13484">
    <property type="entry name" value="Fer4_16"/>
    <property type="match status" value="1"/>
</dbReference>
<dbReference type="EC" id="1.17.99.6" evidence="10"/>
<dbReference type="InterPro" id="IPR004155">
    <property type="entry name" value="PBS_lyase_HEAT"/>
</dbReference>
<reference evidence="10 11" key="1">
    <citation type="submission" date="2024-06" db="EMBL/GenBank/DDBJ databases">
        <title>Sorghum-associated microbial communities from plants grown in Nebraska, USA.</title>
        <authorList>
            <person name="Schachtman D."/>
        </authorList>
    </citation>
    <scope>NUCLEOTIDE SEQUENCE [LARGE SCALE GENOMIC DNA]</scope>
    <source>
        <strain evidence="10 11">736</strain>
    </source>
</reference>
<dbReference type="Pfam" id="PF08331">
    <property type="entry name" value="QueG_DUF1730"/>
    <property type="match status" value="1"/>
</dbReference>
<evidence type="ECO:0000256" key="6">
    <source>
        <dbReference type="ARBA" id="ARBA00023002"/>
    </source>
</evidence>
<dbReference type="InterPro" id="IPR011989">
    <property type="entry name" value="ARM-like"/>
</dbReference>
<evidence type="ECO:0000256" key="4">
    <source>
        <dbReference type="ARBA" id="ARBA00022723"/>
    </source>
</evidence>
<dbReference type="EMBL" id="JBEPSB010000042">
    <property type="protein sequence ID" value="MET4563461.1"/>
    <property type="molecule type" value="Genomic_DNA"/>
</dbReference>
<dbReference type="SMART" id="SM00567">
    <property type="entry name" value="EZ_HEAT"/>
    <property type="match status" value="2"/>
</dbReference>
<dbReference type="Pfam" id="PF13646">
    <property type="entry name" value="HEAT_2"/>
    <property type="match status" value="1"/>
</dbReference>
<dbReference type="PANTHER" id="PTHR30002">
    <property type="entry name" value="EPOXYQUEUOSINE REDUCTASE"/>
    <property type="match status" value="1"/>
</dbReference>
<dbReference type="Proteomes" id="UP001549363">
    <property type="component" value="Unassembled WGS sequence"/>
</dbReference>
<dbReference type="RefSeq" id="WP_354473277.1">
    <property type="nucleotide sequence ID" value="NZ_JBEPSB010000042.1"/>
</dbReference>
<organism evidence="10 11">
    <name type="scientific">Lysinibacillus parviboronicapiens</name>
    <dbReference type="NCBI Taxonomy" id="436516"/>
    <lineage>
        <taxon>Bacteria</taxon>
        <taxon>Bacillati</taxon>
        <taxon>Bacillota</taxon>
        <taxon>Bacilli</taxon>
        <taxon>Bacillales</taxon>
        <taxon>Bacillaceae</taxon>
        <taxon>Lysinibacillus</taxon>
    </lineage>
</organism>
<sequence length="376" mass="41495">MNIHDLQREFVAYAMSIGVDKIGFTTAAPFTELKNRLRRQQELGYQSGFEESDIEKRTEPFQLLAGAESIVAIAVAYPSRMQDAPVGKKGSRRGIFCRASWGVDYHTALRERLKLLSAWLEARVEGVRIESMVDTGALVDRAVAERAGIGWSGKNCSIITPEFGSYVYLGELITNVPFAPDRAMEDECGDCRLCLDVCPTGALVGGGQLDSQRCIAFLTQTKGTLPDEFRAHIGNRLYGCDTCQTVCPKNKGKINWIHEEFKPDPEIAKPLLVPLLTISNREFKEKFGHVSGSWRGKKPIQRNAILALAHFKEAAAVPDLVSLLEKDNRPVIRGTAAWALGKIGGEQAEKALLVAKDKELDGEVLVEINKGLQFFS</sequence>
<dbReference type="PROSITE" id="PS51379">
    <property type="entry name" value="4FE4S_FER_2"/>
    <property type="match status" value="1"/>
</dbReference>
<dbReference type="InterPro" id="IPR004453">
    <property type="entry name" value="QueG"/>
</dbReference>
<evidence type="ECO:0000259" key="9">
    <source>
        <dbReference type="PROSITE" id="PS51379"/>
    </source>
</evidence>
<evidence type="ECO:0000256" key="3">
    <source>
        <dbReference type="ARBA" id="ARBA00022694"/>
    </source>
</evidence>
<dbReference type="GO" id="GO:0052693">
    <property type="term" value="F:epoxyqueuosine reductase activity"/>
    <property type="evidence" value="ECO:0007669"/>
    <property type="project" value="UniProtKB-EC"/>
</dbReference>
<dbReference type="InterPro" id="IPR016024">
    <property type="entry name" value="ARM-type_fold"/>
</dbReference>
<dbReference type="SUPFAM" id="SSF48371">
    <property type="entry name" value="ARM repeat"/>
    <property type="match status" value="1"/>
</dbReference>
<evidence type="ECO:0000313" key="10">
    <source>
        <dbReference type="EMBL" id="MET4563461.1"/>
    </source>
</evidence>
<dbReference type="InterPro" id="IPR013542">
    <property type="entry name" value="QueG_DUF1730"/>
</dbReference>
<keyword evidence="3" id="KW-0819">tRNA processing</keyword>